<dbReference type="PROSITE" id="PS01359">
    <property type="entry name" value="ZF_PHD_1"/>
    <property type="match status" value="1"/>
</dbReference>
<dbReference type="InterPro" id="IPR001965">
    <property type="entry name" value="Znf_PHD"/>
</dbReference>
<dbReference type="SUPFAM" id="SSF57903">
    <property type="entry name" value="FYVE/PHD zinc finger"/>
    <property type="match status" value="1"/>
</dbReference>
<dbReference type="Ensembl" id="ENSACUT00000020573.1">
    <property type="protein sequence ID" value="ENSACUP00000019283.1"/>
    <property type="gene ID" value="ENSACUG00000012917.1"/>
</dbReference>
<evidence type="ECO:0000256" key="3">
    <source>
        <dbReference type="ARBA" id="ARBA00022833"/>
    </source>
</evidence>
<dbReference type="CDD" id="cd16448">
    <property type="entry name" value="RING-H2"/>
    <property type="match status" value="1"/>
</dbReference>
<accession>A0A663N6S4</accession>
<feature type="region of interest" description="Disordered" evidence="5">
    <location>
        <begin position="1"/>
        <end position="30"/>
    </location>
</feature>
<dbReference type="PANTHER" id="PTHR12420">
    <property type="entry name" value="PHD FINGER PROTEIN"/>
    <property type="match status" value="1"/>
</dbReference>
<feature type="region of interest" description="Disordered" evidence="5">
    <location>
        <begin position="277"/>
        <end position="301"/>
    </location>
</feature>
<dbReference type="InterPro" id="IPR011011">
    <property type="entry name" value="Znf_FYVE_PHD"/>
</dbReference>
<proteinExistence type="predicted"/>
<dbReference type="SMART" id="SM00249">
    <property type="entry name" value="PHD"/>
    <property type="match status" value="2"/>
</dbReference>
<evidence type="ECO:0000313" key="8">
    <source>
        <dbReference type="Proteomes" id="UP000472269"/>
    </source>
</evidence>
<dbReference type="SMART" id="SM00184">
    <property type="entry name" value="RING"/>
    <property type="match status" value="2"/>
</dbReference>
<keyword evidence="1" id="KW-0479">Metal-binding</keyword>
<keyword evidence="3" id="KW-0862">Zinc</keyword>
<reference evidence="7" key="2">
    <citation type="submission" date="2025-09" db="UniProtKB">
        <authorList>
            <consortium name="Ensembl"/>
        </authorList>
    </citation>
    <scope>IDENTIFICATION</scope>
</reference>
<evidence type="ECO:0000256" key="4">
    <source>
        <dbReference type="PROSITE-ProRule" id="PRU00175"/>
    </source>
</evidence>
<evidence type="ECO:0000313" key="7">
    <source>
        <dbReference type="Ensembl" id="ENSACUP00000019283.1"/>
    </source>
</evidence>
<sequence>MPLPCHGPQPCPSAPQGRSRDDHSGTHPPATQRCSFPPPFALSPPACVLCNRAEANPDLWGTKIEKQGLCVHHFCMVSSSPGSWCAGKICGPAEDTSCTLPGGVGLAGEALRLPLTGLLCSIQQCFVCRERGAAITCCWDGCDRSFHLPCAMEGECVTESFCREHRPEQEVEAALEENTECIICLESVEYSKSFQTLVCPTCKHAWFHRGCIQVGGHALSAGISFNCPHCRNEDGFLKDMLIMGIRVPLRLVSLQSCPSAVLSAWASASLRSWKLGRGEEQGSPASASWRSSGGSDISLSQSDCHRGRTSLKRKYYSICTVTVMLMSACVPGAGSTQRNGGKLPKRHPVLCTRSLRHRELEAEG</sequence>
<name>A0A663N6S4_ATHCN</name>
<dbReference type="Proteomes" id="UP000472269">
    <property type="component" value="Unplaced"/>
</dbReference>
<dbReference type="InterPro" id="IPR013083">
    <property type="entry name" value="Znf_RING/FYVE/PHD"/>
</dbReference>
<evidence type="ECO:0000256" key="5">
    <source>
        <dbReference type="SAM" id="MobiDB-lite"/>
    </source>
</evidence>
<dbReference type="InterPro" id="IPR019786">
    <property type="entry name" value="Zinc_finger_PHD-type_CS"/>
</dbReference>
<reference evidence="7" key="1">
    <citation type="submission" date="2025-08" db="UniProtKB">
        <authorList>
            <consortium name="Ensembl"/>
        </authorList>
    </citation>
    <scope>IDENTIFICATION</scope>
</reference>
<dbReference type="PANTHER" id="PTHR12420:SF47">
    <property type="entry name" value="PHD FINGER PROTEIN 7"/>
    <property type="match status" value="1"/>
</dbReference>
<dbReference type="PROSITE" id="PS50089">
    <property type="entry name" value="ZF_RING_2"/>
    <property type="match status" value="1"/>
</dbReference>
<dbReference type="Gene3D" id="3.30.40.10">
    <property type="entry name" value="Zinc/RING finger domain, C3HC4 (zinc finger)"/>
    <property type="match status" value="2"/>
</dbReference>
<dbReference type="InterPro" id="IPR051188">
    <property type="entry name" value="PHD-type_Zinc_Finger"/>
</dbReference>
<dbReference type="InterPro" id="IPR001841">
    <property type="entry name" value="Znf_RING"/>
</dbReference>
<evidence type="ECO:0000256" key="1">
    <source>
        <dbReference type="ARBA" id="ARBA00022723"/>
    </source>
</evidence>
<dbReference type="AlphaFoldDB" id="A0A663N6S4"/>
<protein>
    <recommendedName>
        <fullName evidence="6">RING-type domain-containing protein</fullName>
    </recommendedName>
</protein>
<feature type="domain" description="RING-type" evidence="6">
    <location>
        <begin position="181"/>
        <end position="231"/>
    </location>
</feature>
<dbReference type="GO" id="GO:0005634">
    <property type="term" value="C:nucleus"/>
    <property type="evidence" value="ECO:0007669"/>
    <property type="project" value="TreeGrafter"/>
</dbReference>
<evidence type="ECO:0000259" key="6">
    <source>
        <dbReference type="PROSITE" id="PS50089"/>
    </source>
</evidence>
<keyword evidence="8" id="KW-1185">Reference proteome</keyword>
<organism evidence="7 8">
    <name type="scientific">Athene cunicularia</name>
    <name type="common">Burrowing owl</name>
    <name type="synonym">Speotyto cunicularia</name>
    <dbReference type="NCBI Taxonomy" id="194338"/>
    <lineage>
        <taxon>Eukaryota</taxon>
        <taxon>Metazoa</taxon>
        <taxon>Chordata</taxon>
        <taxon>Craniata</taxon>
        <taxon>Vertebrata</taxon>
        <taxon>Euteleostomi</taxon>
        <taxon>Archelosauria</taxon>
        <taxon>Archosauria</taxon>
        <taxon>Dinosauria</taxon>
        <taxon>Saurischia</taxon>
        <taxon>Theropoda</taxon>
        <taxon>Coelurosauria</taxon>
        <taxon>Aves</taxon>
        <taxon>Neognathae</taxon>
        <taxon>Neoaves</taxon>
        <taxon>Telluraves</taxon>
        <taxon>Strigiformes</taxon>
        <taxon>Strigidae</taxon>
        <taxon>Athene</taxon>
    </lineage>
</organism>
<feature type="compositionally biased region" description="Pro residues" evidence="5">
    <location>
        <begin position="1"/>
        <end position="13"/>
    </location>
</feature>
<evidence type="ECO:0000256" key="2">
    <source>
        <dbReference type="ARBA" id="ARBA00022771"/>
    </source>
</evidence>
<dbReference type="GO" id="GO:0008270">
    <property type="term" value="F:zinc ion binding"/>
    <property type="evidence" value="ECO:0007669"/>
    <property type="project" value="UniProtKB-KW"/>
</dbReference>
<feature type="compositionally biased region" description="Low complexity" evidence="5">
    <location>
        <begin position="282"/>
        <end position="301"/>
    </location>
</feature>
<keyword evidence="2 4" id="KW-0863">Zinc-finger</keyword>